<evidence type="ECO:0000313" key="2">
    <source>
        <dbReference type="Proteomes" id="UP000784294"/>
    </source>
</evidence>
<dbReference type="OrthoDB" id="10253476at2759"/>
<evidence type="ECO:0000313" key="1">
    <source>
        <dbReference type="EMBL" id="VEL09044.1"/>
    </source>
</evidence>
<comment type="caution">
    <text evidence="1">The sequence shown here is derived from an EMBL/GenBank/DDBJ whole genome shotgun (WGS) entry which is preliminary data.</text>
</comment>
<dbReference type="Proteomes" id="UP000784294">
    <property type="component" value="Unassembled WGS sequence"/>
</dbReference>
<sequence>MLGETRFGAMLQFEGVVRSRSVTLMMVTLGHRFPVALATR</sequence>
<proteinExistence type="predicted"/>
<gene>
    <name evidence="1" type="ORF">PXEA_LOCUS2484</name>
</gene>
<accession>A0A448WDG2</accession>
<reference evidence="1" key="1">
    <citation type="submission" date="2018-11" db="EMBL/GenBank/DDBJ databases">
        <authorList>
            <consortium name="Pathogen Informatics"/>
        </authorList>
    </citation>
    <scope>NUCLEOTIDE SEQUENCE</scope>
</reference>
<name>A0A448WDG2_9PLAT</name>
<dbReference type="AlphaFoldDB" id="A0A448WDG2"/>
<protein>
    <submittedName>
        <fullName evidence="1">Uncharacterized protein</fullName>
    </submittedName>
</protein>
<organism evidence="1 2">
    <name type="scientific">Protopolystoma xenopodis</name>
    <dbReference type="NCBI Taxonomy" id="117903"/>
    <lineage>
        <taxon>Eukaryota</taxon>
        <taxon>Metazoa</taxon>
        <taxon>Spiralia</taxon>
        <taxon>Lophotrochozoa</taxon>
        <taxon>Platyhelminthes</taxon>
        <taxon>Monogenea</taxon>
        <taxon>Polyopisthocotylea</taxon>
        <taxon>Polystomatidea</taxon>
        <taxon>Polystomatidae</taxon>
        <taxon>Protopolystoma</taxon>
    </lineage>
</organism>
<dbReference type="EMBL" id="CAAALY010005333">
    <property type="protein sequence ID" value="VEL09044.1"/>
    <property type="molecule type" value="Genomic_DNA"/>
</dbReference>
<keyword evidence="2" id="KW-1185">Reference proteome</keyword>